<evidence type="ECO:0000256" key="1">
    <source>
        <dbReference type="ARBA" id="ARBA00023002"/>
    </source>
</evidence>
<protein>
    <submittedName>
        <fullName evidence="3">Taurine hydroxylase-like protein SAT17</fullName>
    </submittedName>
</protein>
<organism evidence="3 4">
    <name type="scientific">Vanrija pseudolonga</name>
    <dbReference type="NCBI Taxonomy" id="143232"/>
    <lineage>
        <taxon>Eukaryota</taxon>
        <taxon>Fungi</taxon>
        <taxon>Dikarya</taxon>
        <taxon>Basidiomycota</taxon>
        <taxon>Agaricomycotina</taxon>
        <taxon>Tremellomycetes</taxon>
        <taxon>Trichosporonales</taxon>
        <taxon>Trichosporonaceae</taxon>
        <taxon>Vanrija</taxon>
    </lineage>
</organism>
<name>A0AAF0Y0X5_9TREE</name>
<dbReference type="GeneID" id="87804797"/>
<dbReference type="RefSeq" id="XP_062624022.1">
    <property type="nucleotide sequence ID" value="XM_062768038.1"/>
</dbReference>
<proteinExistence type="predicted"/>
<feature type="domain" description="TauD/TfdA-like" evidence="2">
    <location>
        <begin position="128"/>
        <end position="379"/>
    </location>
</feature>
<dbReference type="AlphaFoldDB" id="A0AAF0Y0X5"/>
<dbReference type="InterPro" id="IPR042098">
    <property type="entry name" value="TauD-like_sf"/>
</dbReference>
<evidence type="ECO:0000259" key="2">
    <source>
        <dbReference type="Pfam" id="PF02668"/>
    </source>
</evidence>
<dbReference type="GO" id="GO:0016491">
    <property type="term" value="F:oxidoreductase activity"/>
    <property type="evidence" value="ECO:0007669"/>
    <property type="project" value="UniProtKB-KW"/>
</dbReference>
<dbReference type="Pfam" id="PF02668">
    <property type="entry name" value="TauD"/>
    <property type="match status" value="1"/>
</dbReference>
<keyword evidence="1" id="KW-0560">Oxidoreductase</keyword>
<evidence type="ECO:0000313" key="4">
    <source>
        <dbReference type="Proteomes" id="UP000827549"/>
    </source>
</evidence>
<evidence type="ECO:0000313" key="3">
    <source>
        <dbReference type="EMBL" id="WOO77990.1"/>
    </source>
</evidence>
<dbReference type="Proteomes" id="UP000827549">
    <property type="component" value="Chromosome 1"/>
</dbReference>
<dbReference type="SUPFAM" id="SSF51197">
    <property type="entry name" value="Clavaminate synthase-like"/>
    <property type="match status" value="1"/>
</dbReference>
<accession>A0AAF0Y0X5</accession>
<gene>
    <name evidence="3" type="primary">SAT17_2</name>
    <name evidence="3" type="ORF">LOC62_01G001542</name>
</gene>
<dbReference type="Gene3D" id="3.60.130.10">
    <property type="entry name" value="Clavaminate synthase-like"/>
    <property type="match status" value="1"/>
</dbReference>
<dbReference type="PANTHER" id="PTHR10696:SF54">
    <property type="entry name" value="FAMILY OXIDOREDUCTASE, PUTATIVE (AFU_ORTHOLOGUE AFUA_4G13850)-RELATED"/>
    <property type="match status" value="1"/>
</dbReference>
<keyword evidence="4" id="KW-1185">Reference proteome</keyword>
<sequence length="418" mass="46874">MTAAVASPVDPIAKLGVSYNRLALGTAAESIKKRDITDEEKKAKLFDTSYEPSPEWWSQNQLDYVRPEGEDLLPEGFPAHVNPKTLWDGKILINQPEKWLYKFTPADIQLIEAAHDHFVGLKVHKNEISRATFPIPAESALHAELLNVTEEINHGLGLRVLRGLPVDKWAREKQVIIFAGISAYLGDGERQRQGDKNITHLRDITQLPADIRPAIVVKGQTSGNQVFHTDGAASIVGLITLGVAETGGISQLSSIAAAYNELANNRRDILRTIAQKDWVTRYSPGGRPLVYTLDEGKNVSFAYSRRPFFGFYEADADVPKLAEDKHLALDALHFTAEKFSLDIDLQKGDLEYFNNHTVFHSRTSSEDSDENQRHLLRIYITNRAQEVPAPLVPLFDKVNDKNGPAFDKWPLEAWEDEY</sequence>
<dbReference type="InterPro" id="IPR050411">
    <property type="entry name" value="AlphaKG_dependent_hydroxylases"/>
</dbReference>
<dbReference type="PANTHER" id="PTHR10696">
    <property type="entry name" value="GAMMA-BUTYROBETAINE HYDROXYLASE-RELATED"/>
    <property type="match status" value="1"/>
</dbReference>
<dbReference type="EMBL" id="CP086714">
    <property type="protein sequence ID" value="WOO77990.1"/>
    <property type="molecule type" value="Genomic_DNA"/>
</dbReference>
<dbReference type="InterPro" id="IPR003819">
    <property type="entry name" value="TauD/TfdA-like"/>
</dbReference>
<reference evidence="3" key="1">
    <citation type="submission" date="2023-10" db="EMBL/GenBank/DDBJ databases">
        <authorList>
            <person name="Noh H."/>
        </authorList>
    </citation>
    <scope>NUCLEOTIDE SEQUENCE</scope>
    <source>
        <strain evidence="3">DUCC4014</strain>
    </source>
</reference>